<name>A0AAN9FEQ8_CROPI</name>
<reference evidence="2 3" key="1">
    <citation type="submission" date="2024-01" db="EMBL/GenBank/DDBJ databases">
        <title>The genomes of 5 underutilized Papilionoideae crops provide insights into root nodulation and disease resistanc.</title>
        <authorList>
            <person name="Yuan L."/>
        </authorList>
    </citation>
    <scope>NUCLEOTIDE SEQUENCE [LARGE SCALE GENOMIC DNA]</scope>
    <source>
        <strain evidence="2">ZHUSHIDOU_FW_LH</strain>
        <tissue evidence="2">Leaf</tissue>
    </source>
</reference>
<sequence length="152" mass="17033">MVKDALKKQSVSEGDIQEHGKKNILGKALNLPEYPGRLRGAGAGVCKTKYFPPQKRAKRADVVEFEEMKQMMKGLLQRVNELENKNQEKATERQHDLPCHGPSIKDSCTIATHNILEGVTTCKLYLDSPMKRLVGIGKVHNLPVTPFRITQV</sequence>
<proteinExistence type="predicted"/>
<organism evidence="2 3">
    <name type="scientific">Crotalaria pallida</name>
    <name type="common">Smooth rattlebox</name>
    <name type="synonym">Crotalaria striata</name>
    <dbReference type="NCBI Taxonomy" id="3830"/>
    <lineage>
        <taxon>Eukaryota</taxon>
        <taxon>Viridiplantae</taxon>
        <taxon>Streptophyta</taxon>
        <taxon>Embryophyta</taxon>
        <taxon>Tracheophyta</taxon>
        <taxon>Spermatophyta</taxon>
        <taxon>Magnoliopsida</taxon>
        <taxon>eudicotyledons</taxon>
        <taxon>Gunneridae</taxon>
        <taxon>Pentapetalae</taxon>
        <taxon>rosids</taxon>
        <taxon>fabids</taxon>
        <taxon>Fabales</taxon>
        <taxon>Fabaceae</taxon>
        <taxon>Papilionoideae</taxon>
        <taxon>50 kb inversion clade</taxon>
        <taxon>genistoids sensu lato</taxon>
        <taxon>core genistoids</taxon>
        <taxon>Crotalarieae</taxon>
        <taxon>Crotalaria</taxon>
    </lineage>
</organism>
<dbReference type="EMBL" id="JAYWIO010000003">
    <property type="protein sequence ID" value="KAK7273876.1"/>
    <property type="molecule type" value="Genomic_DNA"/>
</dbReference>
<keyword evidence="1" id="KW-0175">Coiled coil</keyword>
<accession>A0AAN9FEQ8</accession>
<comment type="caution">
    <text evidence="2">The sequence shown here is derived from an EMBL/GenBank/DDBJ whole genome shotgun (WGS) entry which is preliminary data.</text>
</comment>
<evidence type="ECO:0000313" key="3">
    <source>
        <dbReference type="Proteomes" id="UP001372338"/>
    </source>
</evidence>
<evidence type="ECO:0000313" key="2">
    <source>
        <dbReference type="EMBL" id="KAK7273876.1"/>
    </source>
</evidence>
<feature type="coiled-coil region" evidence="1">
    <location>
        <begin position="65"/>
        <end position="92"/>
    </location>
</feature>
<keyword evidence="3" id="KW-1185">Reference proteome</keyword>
<evidence type="ECO:0000256" key="1">
    <source>
        <dbReference type="SAM" id="Coils"/>
    </source>
</evidence>
<protein>
    <submittedName>
        <fullName evidence="2">Uncharacterized protein</fullName>
    </submittedName>
</protein>
<dbReference type="AlphaFoldDB" id="A0AAN9FEQ8"/>
<dbReference type="Proteomes" id="UP001372338">
    <property type="component" value="Unassembled WGS sequence"/>
</dbReference>
<dbReference type="PANTHER" id="PTHR33018">
    <property type="entry name" value="OS10G0338966 PROTEIN-RELATED"/>
    <property type="match status" value="1"/>
</dbReference>
<dbReference type="PANTHER" id="PTHR33018:SF31">
    <property type="entry name" value="TRANSPOSASE, PTTA_EN_SPM, PLANT"/>
    <property type="match status" value="1"/>
</dbReference>
<gene>
    <name evidence="2" type="ORF">RIF29_14940</name>
</gene>